<evidence type="ECO:0000313" key="24">
    <source>
        <dbReference type="EMBL" id="KAK1168664.1"/>
    </source>
</evidence>
<keyword evidence="7" id="KW-0597">Phosphoprotein</keyword>
<dbReference type="InterPro" id="IPR008271">
    <property type="entry name" value="Ser/Thr_kinase_AS"/>
</dbReference>
<protein>
    <recommendedName>
        <fullName evidence="19">PAS domain-containing serine/threonine-protein kinase</fullName>
        <ecNumber evidence="4">2.7.11.1</ecNumber>
    </recommendedName>
</protein>
<dbReference type="Gene3D" id="1.10.510.10">
    <property type="entry name" value="Transferase(Phosphotransferase) domain 1"/>
    <property type="match status" value="1"/>
</dbReference>
<proteinExistence type="inferred from homology"/>
<evidence type="ECO:0000256" key="5">
    <source>
        <dbReference type="ARBA" id="ARBA00022490"/>
    </source>
</evidence>
<comment type="catalytic activity">
    <reaction evidence="17">
        <text>L-seryl-[protein] + ATP = O-phospho-L-seryl-[protein] + ADP + H(+)</text>
        <dbReference type="Rhea" id="RHEA:17989"/>
        <dbReference type="Rhea" id="RHEA-COMP:9863"/>
        <dbReference type="Rhea" id="RHEA-COMP:11604"/>
        <dbReference type="ChEBI" id="CHEBI:15378"/>
        <dbReference type="ChEBI" id="CHEBI:29999"/>
        <dbReference type="ChEBI" id="CHEBI:30616"/>
        <dbReference type="ChEBI" id="CHEBI:83421"/>
        <dbReference type="ChEBI" id="CHEBI:456216"/>
        <dbReference type="EC" id="2.7.11.1"/>
    </reaction>
</comment>
<dbReference type="CDD" id="cd00130">
    <property type="entry name" value="PAS"/>
    <property type="match status" value="2"/>
</dbReference>
<dbReference type="InterPro" id="IPR011009">
    <property type="entry name" value="Kinase-like_dom_sf"/>
</dbReference>
<dbReference type="EC" id="2.7.11.1" evidence="4"/>
<feature type="compositionally biased region" description="Polar residues" evidence="21">
    <location>
        <begin position="955"/>
        <end position="974"/>
    </location>
</feature>
<keyword evidence="5" id="KW-0963">Cytoplasm</keyword>
<dbReference type="GO" id="GO:0035556">
    <property type="term" value="P:intracellular signal transduction"/>
    <property type="evidence" value="ECO:0007669"/>
    <property type="project" value="TreeGrafter"/>
</dbReference>
<evidence type="ECO:0000256" key="17">
    <source>
        <dbReference type="ARBA" id="ARBA00048679"/>
    </source>
</evidence>
<evidence type="ECO:0000256" key="18">
    <source>
        <dbReference type="ARBA" id="ARBA00053825"/>
    </source>
</evidence>
<dbReference type="GO" id="GO:0045719">
    <property type="term" value="P:negative regulation of glycogen biosynthetic process"/>
    <property type="evidence" value="ECO:0007669"/>
    <property type="project" value="TreeGrafter"/>
</dbReference>
<evidence type="ECO:0000259" key="23">
    <source>
        <dbReference type="PROSITE" id="PS50112"/>
    </source>
</evidence>
<evidence type="ECO:0000256" key="14">
    <source>
        <dbReference type="ARBA" id="ARBA00023121"/>
    </source>
</evidence>
<organism evidence="24 25">
    <name type="scientific">Acipenser oxyrinchus oxyrinchus</name>
    <dbReference type="NCBI Taxonomy" id="40147"/>
    <lineage>
        <taxon>Eukaryota</taxon>
        <taxon>Metazoa</taxon>
        <taxon>Chordata</taxon>
        <taxon>Craniata</taxon>
        <taxon>Vertebrata</taxon>
        <taxon>Euteleostomi</taxon>
        <taxon>Actinopterygii</taxon>
        <taxon>Chondrostei</taxon>
        <taxon>Acipenseriformes</taxon>
        <taxon>Acipenseridae</taxon>
        <taxon>Acipenser</taxon>
    </lineage>
</organism>
<dbReference type="GO" id="GO:0005829">
    <property type="term" value="C:cytosol"/>
    <property type="evidence" value="ECO:0007669"/>
    <property type="project" value="TreeGrafter"/>
</dbReference>
<feature type="domain" description="PAS" evidence="23">
    <location>
        <begin position="154"/>
        <end position="209"/>
    </location>
</feature>
<dbReference type="InterPro" id="IPR035965">
    <property type="entry name" value="PAS-like_dom_sf"/>
</dbReference>
<evidence type="ECO:0000256" key="3">
    <source>
        <dbReference type="ARBA" id="ARBA00006692"/>
    </source>
</evidence>
<feature type="compositionally biased region" description="Basic and acidic residues" evidence="21">
    <location>
        <begin position="691"/>
        <end position="705"/>
    </location>
</feature>
<feature type="region of interest" description="Disordered" evidence="21">
    <location>
        <begin position="953"/>
        <end position="974"/>
    </location>
</feature>
<keyword evidence="14" id="KW-0446">Lipid-binding</keyword>
<dbReference type="SUPFAM" id="SSF56112">
    <property type="entry name" value="Protein kinase-like (PK-like)"/>
    <property type="match status" value="1"/>
</dbReference>
<dbReference type="GO" id="GO:0004674">
    <property type="term" value="F:protein serine/threonine kinase activity"/>
    <property type="evidence" value="ECO:0007669"/>
    <property type="project" value="UniProtKB-KW"/>
</dbReference>
<evidence type="ECO:0000256" key="13">
    <source>
        <dbReference type="ARBA" id="ARBA00022990"/>
    </source>
</evidence>
<name>A0AAD8G8A1_ACIOX</name>
<dbReference type="SMART" id="SM00220">
    <property type="entry name" value="S_TKc"/>
    <property type="match status" value="1"/>
</dbReference>
<keyword evidence="9" id="KW-0677">Repeat</keyword>
<dbReference type="PROSITE" id="PS00108">
    <property type="entry name" value="PROTEIN_KINASE_ST"/>
    <property type="match status" value="1"/>
</dbReference>
<comment type="function">
    <text evidence="18">Serine/threonine-protein kinase involved in energy homeostasis and protein translation. Phosphorylates EEF1A1, GYS1, PDX1 and RPS6. Probably plays a role under changing environmental conditions (oxygen, glucose, nutrition), rather than under standard conditions. Acts as a sensor involved in energy homeostasis: regulates glycogen synthase synthesis by mediating phosphorylation of GYS1, leading to GYS1 inactivation. May be involved in glucose-stimulated insulin production in pancreas and regulation of glucagon secretion by glucose in alpha cells; however such data require additional evidences. May play a role in regulation of protein translation by phosphorylating EEF1A1, leading to increase translation efficiency. May also participate in respiratory regulation.</text>
</comment>
<evidence type="ECO:0000256" key="20">
    <source>
        <dbReference type="PROSITE-ProRule" id="PRU10141"/>
    </source>
</evidence>
<evidence type="ECO:0000256" key="4">
    <source>
        <dbReference type="ARBA" id="ARBA00012513"/>
    </source>
</evidence>
<feature type="compositionally biased region" description="Polar residues" evidence="21">
    <location>
        <begin position="732"/>
        <end position="744"/>
    </location>
</feature>
<feature type="region of interest" description="Disordered" evidence="21">
    <location>
        <begin position="1371"/>
        <end position="1400"/>
    </location>
</feature>
<feature type="domain" description="Protein kinase" evidence="22">
    <location>
        <begin position="1084"/>
        <end position="1336"/>
    </location>
</feature>
<dbReference type="PANTHER" id="PTHR24346:SF51">
    <property type="entry name" value="PAS DOMAIN-CONTAINING SERINE_THREONINE-PROTEIN KINASE"/>
    <property type="match status" value="1"/>
</dbReference>
<sequence length="1416" mass="156179">MFVNFVFWDSLRSRVGERVHQQEMTLKALPSDSGQLNSCLRGGSFCAATSRIGAVLPLSDSFDLSKSFPRASKPGLRKNWAHDFCSGIDSFTGDGLNSFCFSSVAARNMQLSDLCHSRSPSNTMSLSDSCDISSSSLLRQLARGAFSRTGPSPIRNPNKALLTVDSKSAEILVANEMSCKLFGYNSQDLIGQKLSFLLRKTNQSLEEALGEEHLEATGNLVMVSGKVVDAVSSDGVEIPVSVWMRRLNDEGRRCLVVMEPVERISASLTFGESGRILSCDALFANLHGYLSPEEVTGLLVTDLIPSLQIPPPCRKIPKSLRIQRATGSSRDGTTFPLSIKLNNILDLVRATEHKEHSSLLESESKFLSCFPGSERLQEQSKLSSSLEAVVPTDSTEHLKSGGHFEPKEPPSIQESRKYNVQSTAREEDRWAQTVPSLGVVYSGTIWVFTAISGLLTLRSDGTIHSVNNNFALMLFGYEKAELQGKNITFLIPGFYESLCDVEESSLLLPLLEDDPSDQIECRLAEESDKPQRACSSLSRSITDACSPAGSANTLNGDRDIVNFCIPPSIEEMPTGGKDPSPLLAGNVELIQEEKQRTSAGRKVEIFTGTSTRLENEGSVPSTLSSPAVTSTPFSGGESTAELIGLAAQVVPQCSDFALTESEEGTTNGLLQTPSLVESPQRSPRGSPHPAFMEENKPAPCRNPERHQPASALTVLCSSRIAQGDTPEKREPQTGSTRSGRLVTPQHSWNGISREEGDAKPSAGGCPVYLNGSPGTPTLDEVWPGRQTTLDLLANRYRENSSFEVVSHRSKFPVVSYPVSSLISQESSSYLNVEVESNGNLLTQAMQDLDLNGSLELVSTDLSSCSTSELLRTPSPYVVESDLEMESGEGKELPPYSAGLEEAVTTALCDRSGERQCRPLELGDQEHWTSSMPQSKDGVYLAPKGLEETYLKAENPATSTPKKQPEGQTLSTTQSEIQEGHYRGNCYHRDGSRLRVQFEIRKVELPEQQTLFCLWMVRDHLETQREAVMRMKLLLSSLNSTDFLPDVSGISLGEAIQETARGEGLRCSQDLEESQACKGEFNQKYVTISAVGKGAFGFVWRAQQRTDCEEVVVKFIRKDKILKDCWVEDPALGRVSQEIAILSRLQHHNIIKVLNVLENENFFQMVMEKHGDGLDLFEFIDRQPLLDEPLTSYIFRQLVAAVDYLRGKSILHRDIKDENIVIDTNFHIKLIDFGSAALLEPGKLFYTFCGTLEYCSPEVLMGNPYEGPELEMWSLGVALYTLLFGENPFCEVEETMEAELRPPAPVSSELQTLLSCLLHPDPQERMRLEELLQVPWLSQPINLAEYSWEEVCPARKETPLCRSVYHVEGEGSLKDSLTPRHGMYEAPTDTMDPEEDEEEGSLAALETELLKCLLSQD</sequence>
<dbReference type="NCBIfam" id="TIGR00229">
    <property type="entry name" value="sensory_box"/>
    <property type="match status" value="1"/>
</dbReference>
<keyword evidence="15" id="KW-0539">Nucleus</keyword>
<evidence type="ECO:0000256" key="12">
    <source>
        <dbReference type="ARBA" id="ARBA00022840"/>
    </source>
</evidence>
<keyword evidence="10 20" id="KW-0547">Nucleotide-binding</keyword>
<comment type="caution">
    <text evidence="24">The sequence shown here is derived from an EMBL/GenBank/DDBJ whole genome shotgun (WGS) entry which is preliminary data.</text>
</comment>
<dbReference type="PROSITE" id="PS50011">
    <property type="entry name" value="PROTEIN_KINASE_DOM"/>
    <property type="match status" value="1"/>
</dbReference>
<evidence type="ECO:0000256" key="2">
    <source>
        <dbReference type="ARBA" id="ARBA00004496"/>
    </source>
</evidence>
<comment type="catalytic activity">
    <reaction evidence="16">
        <text>L-threonyl-[protein] + ATP = O-phospho-L-threonyl-[protein] + ADP + H(+)</text>
        <dbReference type="Rhea" id="RHEA:46608"/>
        <dbReference type="Rhea" id="RHEA-COMP:11060"/>
        <dbReference type="Rhea" id="RHEA-COMP:11605"/>
        <dbReference type="ChEBI" id="CHEBI:15378"/>
        <dbReference type="ChEBI" id="CHEBI:30013"/>
        <dbReference type="ChEBI" id="CHEBI:30616"/>
        <dbReference type="ChEBI" id="CHEBI:61977"/>
        <dbReference type="ChEBI" id="CHEBI:456216"/>
        <dbReference type="EC" id="2.7.11.1"/>
    </reaction>
</comment>
<comment type="subcellular location">
    <subcellularLocation>
        <location evidence="2">Cytoplasm</location>
    </subcellularLocation>
    <subcellularLocation>
        <location evidence="1">Nucleus</location>
    </subcellularLocation>
</comment>
<dbReference type="FunFam" id="3.30.200.20:FF:000346">
    <property type="entry name" value="PAS domain-containing serine/threonine-protein kinase"/>
    <property type="match status" value="1"/>
</dbReference>
<evidence type="ECO:0000259" key="22">
    <source>
        <dbReference type="PROSITE" id="PS50011"/>
    </source>
</evidence>
<feature type="region of interest" description="Disordered" evidence="21">
    <location>
        <begin position="613"/>
        <end position="635"/>
    </location>
</feature>
<evidence type="ECO:0000256" key="9">
    <source>
        <dbReference type="ARBA" id="ARBA00022737"/>
    </source>
</evidence>
<gene>
    <name evidence="24" type="primary">PASK</name>
    <name evidence="24" type="ORF">AOXY_G9472</name>
</gene>
<evidence type="ECO:0000256" key="1">
    <source>
        <dbReference type="ARBA" id="ARBA00004123"/>
    </source>
</evidence>
<dbReference type="FunFam" id="3.30.450.20:FF:000059">
    <property type="entry name" value="PAS domain containing serine/threonine kinase"/>
    <property type="match status" value="1"/>
</dbReference>
<dbReference type="GO" id="GO:0005524">
    <property type="term" value="F:ATP binding"/>
    <property type="evidence" value="ECO:0007669"/>
    <property type="project" value="UniProtKB-UniRule"/>
</dbReference>
<feature type="compositionally biased region" description="Acidic residues" evidence="21">
    <location>
        <begin position="1390"/>
        <end position="1399"/>
    </location>
</feature>
<dbReference type="EMBL" id="JAGXEW010000008">
    <property type="protein sequence ID" value="KAK1168664.1"/>
    <property type="molecule type" value="Genomic_DNA"/>
</dbReference>
<keyword evidence="12 20" id="KW-0067">ATP-binding</keyword>
<dbReference type="SUPFAM" id="SSF55785">
    <property type="entry name" value="PYP-like sensor domain (PAS domain)"/>
    <property type="match status" value="1"/>
</dbReference>
<keyword evidence="6" id="KW-0723">Serine/threonine-protein kinase</keyword>
<feature type="compositionally biased region" description="Polar residues" evidence="21">
    <location>
        <begin position="664"/>
        <end position="683"/>
    </location>
</feature>
<accession>A0AAD8G8A1</accession>
<dbReference type="PROSITE" id="PS00107">
    <property type="entry name" value="PROTEIN_KINASE_ATP"/>
    <property type="match status" value="1"/>
</dbReference>
<dbReference type="GO" id="GO:0008289">
    <property type="term" value="F:lipid binding"/>
    <property type="evidence" value="ECO:0007669"/>
    <property type="project" value="UniProtKB-KW"/>
</dbReference>
<keyword evidence="25" id="KW-1185">Reference proteome</keyword>
<keyword evidence="11 24" id="KW-0418">Kinase</keyword>
<dbReference type="InterPro" id="IPR017441">
    <property type="entry name" value="Protein_kinase_ATP_BS"/>
</dbReference>
<dbReference type="Pfam" id="PF13426">
    <property type="entry name" value="PAS_9"/>
    <property type="match status" value="2"/>
</dbReference>
<evidence type="ECO:0000256" key="8">
    <source>
        <dbReference type="ARBA" id="ARBA00022679"/>
    </source>
</evidence>
<comment type="similarity">
    <text evidence="3">Belongs to the protein kinase superfamily. CAMK Ser/Thr protein kinase family.</text>
</comment>
<evidence type="ECO:0000256" key="11">
    <source>
        <dbReference type="ARBA" id="ARBA00022777"/>
    </source>
</evidence>
<evidence type="ECO:0000256" key="10">
    <source>
        <dbReference type="ARBA" id="ARBA00022741"/>
    </source>
</evidence>
<evidence type="ECO:0000256" key="21">
    <source>
        <dbReference type="SAM" id="MobiDB-lite"/>
    </source>
</evidence>
<dbReference type="FunFam" id="1.10.510.10:FF:000351">
    <property type="entry name" value="PAS domain-containing serine/threonine-protein kinase"/>
    <property type="match status" value="1"/>
</dbReference>
<evidence type="ECO:0000256" key="7">
    <source>
        <dbReference type="ARBA" id="ARBA00022553"/>
    </source>
</evidence>
<dbReference type="PANTHER" id="PTHR24346">
    <property type="entry name" value="MAP/MICROTUBULE AFFINITY-REGULATING KINASE"/>
    <property type="match status" value="1"/>
</dbReference>
<dbReference type="Gene3D" id="3.30.200.20">
    <property type="entry name" value="Phosphorylase Kinase, domain 1"/>
    <property type="match status" value="1"/>
</dbReference>
<dbReference type="InterPro" id="IPR000014">
    <property type="entry name" value="PAS"/>
</dbReference>
<dbReference type="PROSITE" id="PS50112">
    <property type="entry name" value="PAS"/>
    <property type="match status" value="1"/>
</dbReference>
<evidence type="ECO:0000256" key="16">
    <source>
        <dbReference type="ARBA" id="ARBA00047899"/>
    </source>
</evidence>
<dbReference type="GO" id="GO:0005634">
    <property type="term" value="C:nucleus"/>
    <property type="evidence" value="ECO:0007669"/>
    <property type="project" value="UniProtKB-SubCell"/>
</dbReference>
<evidence type="ECO:0000256" key="6">
    <source>
        <dbReference type="ARBA" id="ARBA00022527"/>
    </source>
</evidence>
<dbReference type="Proteomes" id="UP001230051">
    <property type="component" value="Unassembled WGS sequence"/>
</dbReference>
<dbReference type="Gene3D" id="3.30.450.20">
    <property type="entry name" value="PAS domain"/>
    <property type="match status" value="1"/>
</dbReference>
<keyword evidence="13" id="KW-0007">Acetylation</keyword>
<dbReference type="InterPro" id="IPR000719">
    <property type="entry name" value="Prot_kinase_dom"/>
</dbReference>
<reference evidence="24" key="1">
    <citation type="submission" date="2022-02" db="EMBL/GenBank/DDBJ databases">
        <title>Atlantic sturgeon de novo genome assembly.</title>
        <authorList>
            <person name="Stock M."/>
            <person name="Klopp C."/>
            <person name="Guiguen Y."/>
            <person name="Cabau C."/>
            <person name="Parinello H."/>
            <person name="Santidrian Yebra-Pimentel E."/>
            <person name="Kuhl H."/>
            <person name="Dirks R.P."/>
            <person name="Guessner J."/>
            <person name="Wuertz S."/>
            <person name="Du K."/>
            <person name="Schartl M."/>
        </authorList>
    </citation>
    <scope>NUCLEOTIDE SEQUENCE</scope>
    <source>
        <strain evidence="24">STURGEONOMICS-FGT-2020</strain>
        <tissue evidence="24">Whole blood</tissue>
    </source>
</reference>
<feature type="region of interest" description="Disordered" evidence="21">
    <location>
        <begin position="662"/>
        <end position="705"/>
    </location>
</feature>
<dbReference type="SMART" id="SM00091">
    <property type="entry name" value="PAS"/>
    <property type="match status" value="3"/>
</dbReference>
<keyword evidence="8" id="KW-0808">Transferase</keyword>
<dbReference type="Pfam" id="PF00069">
    <property type="entry name" value="Pkinase"/>
    <property type="match status" value="1"/>
</dbReference>
<evidence type="ECO:0000256" key="15">
    <source>
        <dbReference type="ARBA" id="ARBA00023242"/>
    </source>
</evidence>
<feature type="binding site" evidence="20">
    <location>
        <position position="1117"/>
    </location>
    <ligand>
        <name>ATP</name>
        <dbReference type="ChEBI" id="CHEBI:30616"/>
    </ligand>
</feature>
<evidence type="ECO:0000256" key="19">
    <source>
        <dbReference type="ARBA" id="ARBA00071822"/>
    </source>
</evidence>
<feature type="region of interest" description="Disordered" evidence="21">
    <location>
        <begin position="721"/>
        <end position="744"/>
    </location>
</feature>
<evidence type="ECO:0000313" key="25">
    <source>
        <dbReference type="Proteomes" id="UP001230051"/>
    </source>
</evidence>